<keyword evidence="2" id="KW-0808">Transferase</keyword>
<dbReference type="Gene3D" id="3.40.50.150">
    <property type="entry name" value="Vaccinia Virus protein VP39"/>
    <property type="match status" value="1"/>
</dbReference>
<organism evidence="2 3">
    <name type="scientific">Sphingobacterium alkalisoli</name>
    <dbReference type="NCBI Taxonomy" id="1874115"/>
    <lineage>
        <taxon>Bacteria</taxon>
        <taxon>Pseudomonadati</taxon>
        <taxon>Bacteroidota</taxon>
        <taxon>Sphingobacteriia</taxon>
        <taxon>Sphingobacteriales</taxon>
        <taxon>Sphingobacteriaceae</taxon>
        <taxon>Sphingobacterium</taxon>
    </lineage>
</organism>
<proteinExistence type="predicted"/>
<dbReference type="AlphaFoldDB" id="A0A4U0H5R5"/>
<dbReference type="EMBL" id="SUKA01000002">
    <property type="protein sequence ID" value="TJY66554.1"/>
    <property type="molecule type" value="Genomic_DNA"/>
</dbReference>
<evidence type="ECO:0000259" key="1">
    <source>
        <dbReference type="Pfam" id="PF08241"/>
    </source>
</evidence>
<dbReference type="InterPro" id="IPR029063">
    <property type="entry name" value="SAM-dependent_MTases_sf"/>
</dbReference>
<dbReference type="Proteomes" id="UP000309872">
    <property type="component" value="Unassembled WGS sequence"/>
</dbReference>
<dbReference type="OrthoDB" id="9770553at2"/>
<reference evidence="2 3" key="1">
    <citation type="submission" date="2019-04" db="EMBL/GenBank/DDBJ databases">
        <title>Sphingobacterium olei sp. nov., isolated from oil-contaminated soil.</title>
        <authorList>
            <person name="Liu B."/>
        </authorList>
    </citation>
    <scope>NUCLEOTIDE SEQUENCE [LARGE SCALE GENOMIC DNA]</scope>
    <source>
        <strain evidence="2 3">Y3L14</strain>
    </source>
</reference>
<evidence type="ECO:0000313" key="3">
    <source>
        <dbReference type="Proteomes" id="UP000309872"/>
    </source>
</evidence>
<feature type="domain" description="Methyltransferase type 11" evidence="1">
    <location>
        <begin position="53"/>
        <end position="150"/>
    </location>
</feature>
<gene>
    <name evidence="2" type="ORF">FAZ19_06420</name>
</gene>
<keyword evidence="3" id="KW-1185">Reference proteome</keyword>
<dbReference type="RefSeq" id="WP_136819903.1">
    <property type="nucleotide sequence ID" value="NZ_BMJX01000002.1"/>
</dbReference>
<dbReference type="CDD" id="cd02440">
    <property type="entry name" value="AdoMet_MTases"/>
    <property type="match status" value="1"/>
</dbReference>
<comment type="caution">
    <text evidence="2">The sequence shown here is derived from an EMBL/GenBank/DDBJ whole genome shotgun (WGS) entry which is preliminary data.</text>
</comment>
<protein>
    <submittedName>
        <fullName evidence="2">Class I SAM-dependent methyltransferase</fullName>
    </submittedName>
</protein>
<keyword evidence="2" id="KW-0489">Methyltransferase</keyword>
<dbReference type="GO" id="GO:0032259">
    <property type="term" value="P:methylation"/>
    <property type="evidence" value="ECO:0007669"/>
    <property type="project" value="UniProtKB-KW"/>
</dbReference>
<sequence>MPNEQELSELAAQLRQPHGEKGIEVASMMNETNKKMTRHAIDLLKIGPRENVLELGHGNCGHLSYLLHQQKDSTYYGLEMAELMTEEAQRINRDFIDCGRASFHLYDGVNIPFSTDYFDKIFTVNTIYFWTEPTALFVELYRVTKPNGIVNITFAQRDFMEKLPFTPFGFELYDTNKVTSLAEQSAFKISDVQSLHEQIKSKTGDLVTREFTTVTLSK</sequence>
<name>A0A4U0H5R5_9SPHI</name>
<dbReference type="Pfam" id="PF08241">
    <property type="entry name" value="Methyltransf_11"/>
    <property type="match status" value="1"/>
</dbReference>
<dbReference type="GO" id="GO:0008757">
    <property type="term" value="F:S-adenosylmethionine-dependent methyltransferase activity"/>
    <property type="evidence" value="ECO:0007669"/>
    <property type="project" value="InterPro"/>
</dbReference>
<evidence type="ECO:0000313" key="2">
    <source>
        <dbReference type="EMBL" id="TJY66554.1"/>
    </source>
</evidence>
<dbReference type="InterPro" id="IPR013216">
    <property type="entry name" value="Methyltransf_11"/>
</dbReference>
<dbReference type="SUPFAM" id="SSF53335">
    <property type="entry name" value="S-adenosyl-L-methionine-dependent methyltransferases"/>
    <property type="match status" value="1"/>
</dbReference>
<accession>A0A4U0H5R5</accession>